<keyword evidence="3" id="KW-0964">Secreted</keyword>
<dbReference type="PROSITE" id="PS00131">
    <property type="entry name" value="CARBOXYPEPT_SER_SER"/>
    <property type="match status" value="1"/>
</dbReference>
<evidence type="ECO:0000256" key="7">
    <source>
        <dbReference type="ARBA" id="ARBA00023180"/>
    </source>
</evidence>
<comment type="subcellular location">
    <subcellularLocation>
        <location evidence="1">Secreted</location>
    </subcellularLocation>
</comment>
<keyword evidence="9" id="KW-1185">Reference proteome</keyword>
<evidence type="ECO:0000256" key="6">
    <source>
        <dbReference type="ARBA" id="ARBA00022801"/>
    </source>
</evidence>
<name>A0A1S2YKC5_CICAR</name>
<dbReference type="RefSeq" id="XP_004506097.1">
    <property type="nucleotide sequence ID" value="XM_004506040.2"/>
</dbReference>
<dbReference type="GO" id="GO:0005576">
    <property type="term" value="C:extracellular region"/>
    <property type="evidence" value="ECO:0007669"/>
    <property type="project" value="UniProtKB-SubCell"/>
</dbReference>
<evidence type="ECO:0000256" key="8">
    <source>
        <dbReference type="RuleBase" id="RU361156"/>
    </source>
</evidence>
<evidence type="ECO:0000256" key="2">
    <source>
        <dbReference type="ARBA" id="ARBA00009431"/>
    </source>
</evidence>
<reference evidence="10" key="2">
    <citation type="submission" date="2025-08" db="UniProtKB">
        <authorList>
            <consortium name="RefSeq"/>
        </authorList>
    </citation>
    <scope>IDENTIFICATION</scope>
    <source>
        <tissue evidence="10">Etiolated seedlings</tissue>
    </source>
</reference>
<keyword evidence="4 8" id="KW-0121">Carboxypeptidase</keyword>
<feature type="signal peptide" evidence="8">
    <location>
        <begin position="1"/>
        <end position="24"/>
    </location>
</feature>
<dbReference type="Proteomes" id="UP000087171">
    <property type="component" value="Chromosome Ca6"/>
</dbReference>
<evidence type="ECO:0000256" key="5">
    <source>
        <dbReference type="ARBA" id="ARBA00022670"/>
    </source>
</evidence>
<dbReference type="KEGG" id="cam:101490737"/>
<dbReference type="GO" id="GO:0005773">
    <property type="term" value="C:vacuole"/>
    <property type="evidence" value="ECO:0007669"/>
    <property type="project" value="TreeGrafter"/>
</dbReference>
<keyword evidence="5 8" id="KW-0645">Protease</keyword>
<dbReference type="InterPro" id="IPR018202">
    <property type="entry name" value="Ser_caboxypep_ser_AS"/>
</dbReference>
<dbReference type="PRINTS" id="PR00724">
    <property type="entry name" value="CRBOXYPTASEC"/>
</dbReference>
<evidence type="ECO:0000256" key="3">
    <source>
        <dbReference type="ARBA" id="ARBA00022525"/>
    </source>
</evidence>
<dbReference type="GO" id="GO:0006508">
    <property type="term" value="P:proteolysis"/>
    <property type="evidence" value="ECO:0007669"/>
    <property type="project" value="UniProtKB-KW"/>
</dbReference>
<dbReference type="InterPro" id="IPR001563">
    <property type="entry name" value="Peptidase_S10"/>
</dbReference>
<dbReference type="PaxDb" id="3827-XP_004506097.1"/>
<reference evidence="9" key="1">
    <citation type="journal article" date="2013" name="Nat. Biotechnol.">
        <title>Draft genome sequence of chickpea (Cicer arietinum) provides a resource for trait improvement.</title>
        <authorList>
            <person name="Varshney R.K."/>
            <person name="Song C."/>
            <person name="Saxena R.K."/>
            <person name="Azam S."/>
            <person name="Yu S."/>
            <person name="Sharpe A.G."/>
            <person name="Cannon S."/>
            <person name="Baek J."/>
            <person name="Rosen B.D."/>
            <person name="Tar'an B."/>
            <person name="Millan T."/>
            <person name="Zhang X."/>
            <person name="Ramsay L.D."/>
            <person name="Iwata A."/>
            <person name="Wang Y."/>
            <person name="Nelson W."/>
            <person name="Farmer A.D."/>
            <person name="Gaur P.M."/>
            <person name="Soderlund C."/>
            <person name="Penmetsa R.V."/>
            <person name="Xu C."/>
            <person name="Bharti A.K."/>
            <person name="He W."/>
            <person name="Winter P."/>
            <person name="Zhao S."/>
            <person name="Hane J.K."/>
            <person name="Carrasquilla-Garcia N."/>
            <person name="Condie J.A."/>
            <person name="Upadhyaya H.D."/>
            <person name="Luo M.C."/>
            <person name="Thudi M."/>
            <person name="Gowda C.L."/>
            <person name="Singh N.P."/>
            <person name="Lichtenzveig J."/>
            <person name="Gali K.K."/>
            <person name="Rubio J."/>
            <person name="Nadarajan N."/>
            <person name="Dolezel J."/>
            <person name="Bansal K.C."/>
            <person name="Xu X."/>
            <person name="Edwards D."/>
            <person name="Zhang G."/>
            <person name="Kahl G."/>
            <person name="Gil J."/>
            <person name="Singh K.B."/>
            <person name="Datta S.K."/>
            <person name="Jackson S.A."/>
            <person name="Wang J."/>
            <person name="Cook D.R."/>
        </authorList>
    </citation>
    <scope>NUCLEOTIDE SEQUENCE [LARGE SCALE GENOMIC DNA]</scope>
    <source>
        <strain evidence="9">cv. CDC Frontier</strain>
    </source>
</reference>
<sequence length="486" mass="54344">MGFSKTSLSLLLLSFHILFSSSDATSRIPHRQLFQKTPTFSPNQQVNIIHGDSVDFVPGKMVEKNFSFLGGSDKPSIENLGHHAGYYSLPSSNSARMFYFFFESQNNTRDDPVVIWLTGGPGCSGEIALFYENGPFHISDKSQLVPNNYSWNKASNIIFVDQPIGTGFSYTLDDNDYSRDVTSISNYLYDFLQEFFKQHPDFVKNDFYITGESYAGQYIPALASRVRQGNKDSEGIHINLKGIAIGNGMTNPLIQYPSLPQYAVDMKLITKEDQDQINKLIPPCEDAIKSCESEGGDSCFTALTQCNDIMKNILSIAGGINYYDIRTQRDGELCYDFTPVETFLNDDSVKKALGVLEDLYFLACGRLANNKLIRARMNNFEDDIPALLEDGIKVLIYAGEYDLICNWLGISKWVHAMEWSGQKQFADSKTVPFLVDGAQAGSLNSYGLLSFLKVKGAGHMVPMDQPKAAFQMFVNWLDGTLNERSV</sequence>
<evidence type="ECO:0000313" key="10">
    <source>
        <dbReference type="RefSeq" id="XP_004506097.1"/>
    </source>
</evidence>
<dbReference type="Gene3D" id="3.40.50.1820">
    <property type="entry name" value="alpha/beta hydrolase"/>
    <property type="match status" value="1"/>
</dbReference>
<dbReference type="Pfam" id="PF00450">
    <property type="entry name" value="Peptidase_S10"/>
    <property type="match status" value="1"/>
</dbReference>
<keyword evidence="6 8" id="KW-0378">Hydrolase</keyword>
<gene>
    <name evidence="10" type="primary">LOC101490737</name>
</gene>
<dbReference type="PANTHER" id="PTHR11802">
    <property type="entry name" value="SERINE PROTEASE FAMILY S10 SERINE CARBOXYPEPTIDASE"/>
    <property type="match status" value="1"/>
</dbReference>
<dbReference type="PANTHER" id="PTHR11802:SF350">
    <property type="entry name" value="CARBOXYPEPTIDASE"/>
    <property type="match status" value="1"/>
</dbReference>
<dbReference type="AlphaFoldDB" id="A0A1S2YKC5"/>
<dbReference type="eggNOG" id="KOG1282">
    <property type="taxonomic scope" value="Eukaryota"/>
</dbReference>
<protein>
    <recommendedName>
        <fullName evidence="8">Carboxypeptidase</fullName>
        <ecNumber evidence="8">3.4.16.-</ecNumber>
    </recommendedName>
</protein>
<organism evidence="9 10">
    <name type="scientific">Cicer arietinum</name>
    <name type="common">Chickpea</name>
    <name type="synonym">Garbanzo</name>
    <dbReference type="NCBI Taxonomy" id="3827"/>
    <lineage>
        <taxon>Eukaryota</taxon>
        <taxon>Viridiplantae</taxon>
        <taxon>Streptophyta</taxon>
        <taxon>Embryophyta</taxon>
        <taxon>Tracheophyta</taxon>
        <taxon>Spermatophyta</taxon>
        <taxon>Magnoliopsida</taxon>
        <taxon>eudicotyledons</taxon>
        <taxon>Gunneridae</taxon>
        <taxon>Pentapetalae</taxon>
        <taxon>rosids</taxon>
        <taxon>fabids</taxon>
        <taxon>Fabales</taxon>
        <taxon>Fabaceae</taxon>
        <taxon>Papilionoideae</taxon>
        <taxon>50 kb inversion clade</taxon>
        <taxon>NPAAA clade</taxon>
        <taxon>Hologalegina</taxon>
        <taxon>IRL clade</taxon>
        <taxon>Cicereae</taxon>
        <taxon>Cicer</taxon>
    </lineage>
</organism>
<keyword evidence="7" id="KW-0325">Glycoprotein</keyword>
<evidence type="ECO:0000313" key="9">
    <source>
        <dbReference type="Proteomes" id="UP000087171"/>
    </source>
</evidence>
<dbReference type="EC" id="3.4.16.-" evidence="8"/>
<feature type="chain" id="PRO_5009999847" description="Carboxypeptidase" evidence="8">
    <location>
        <begin position="25"/>
        <end position="486"/>
    </location>
</feature>
<dbReference type="InterPro" id="IPR033124">
    <property type="entry name" value="Ser_caboxypep_his_AS"/>
</dbReference>
<evidence type="ECO:0000256" key="1">
    <source>
        <dbReference type="ARBA" id="ARBA00004613"/>
    </source>
</evidence>
<dbReference type="InterPro" id="IPR029058">
    <property type="entry name" value="AB_hydrolase_fold"/>
</dbReference>
<accession>A0A1S2YKC5</accession>
<evidence type="ECO:0000256" key="4">
    <source>
        <dbReference type="ARBA" id="ARBA00022645"/>
    </source>
</evidence>
<keyword evidence="8" id="KW-0732">Signal</keyword>
<dbReference type="GO" id="GO:0004185">
    <property type="term" value="F:serine-type carboxypeptidase activity"/>
    <property type="evidence" value="ECO:0007669"/>
    <property type="project" value="UniProtKB-UniRule"/>
</dbReference>
<proteinExistence type="inferred from homology"/>
<comment type="similarity">
    <text evidence="2 8">Belongs to the peptidase S10 family.</text>
</comment>
<dbReference type="OrthoDB" id="443318at2759"/>
<dbReference type="GeneID" id="101490737"/>
<dbReference type="PROSITE" id="PS00560">
    <property type="entry name" value="CARBOXYPEPT_SER_HIS"/>
    <property type="match status" value="1"/>
</dbReference>
<dbReference type="SUPFAM" id="SSF53474">
    <property type="entry name" value="alpha/beta-Hydrolases"/>
    <property type="match status" value="1"/>
</dbReference>